<reference evidence="4 5" key="1">
    <citation type="journal article" date="2010" name="Stand. Genomic Sci.">
        <title>Complete genome sequence of Denitrovibrio acetiphilus type strain (N2460).</title>
        <authorList>
            <person name="Kiss H."/>
            <person name="Lang E."/>
            <person name="Lapidus A."/>
            <person name="Copeland A."/>
            <person name="Nolan M."/>
            <person name="Glavina Del Rio T."/>
            <person name="Chen F."/>
            <person name="Lucas S."/>
            <person name="Tice H."/>
            <person name="Cheng J.F."/>
            <person name="Han C."/>
            <person name="Goodwin L."/>
            <person name="Pitluck S."/>
            <person name="Liolios K."/>
            <person name="Pati A."/>
            <person name="Ivanova N."/>
            <person name="Mavromatis K."/>
            <person name="Chen A."/>
            <person name="Palaniappan K."/>
            <person name="Land M."/>
            <person name="Hauser L."/>
            <person name="Chang Y.J."/>
            <person name="Jeffries C.D."/>
            <person name="Detter J.C."/>
            <person name="Brettin T."/>
            <person name="Spring S."/>
            <person name="Rohde M."/>
            <person name="Goker M."/>
            <person name="Woyke T."/>
            <person name="Bristow J."/>
            <person name="Eisen J.A."/>
            <person name="Markowitz V."/>
            <person name="Hugenholtz P."/>
            <person name="Kyrpides N.C."/>
            <person name="Klenk H.P."/>
        </authorList>
    </citation>
    <scope>NUCLEOTIDE SEQUENCE [LARGE SCALE GENOMIC DNA]</scope>
    <source>
        <strain evidence="5">DSM 12809 / NBRC 114555 / N2460</strain>
    </source>
</reference>
<dbReference type="STRING" id="522772.Dacet_2473"/>
<protein>
    <recommendedName>
        <fullName evidence="6">FlgN family protein</fullName>
    </recommendedName>
</protein>
<dbReference type="InParanoid" id="D4H4A4"/>
<name>D4H4A4_DENA2</name>
<evidence type="ECO:0000256" key="2">
    <source>
        <dbReference type="ARBA" id="ARBA00007703"/>
    </source>
</evidence>
<comment type="similarity">
    <text evidence="2">Belongs to the FlgN family.</text>
</comment>
<dbReference type="InterPro" id="IPR007809">
    <property type="entry name" value="FlgN-like"/>
</dbReference>
<dbReference type="AlphaFoldDB" id="D4H4A4"/>
<dbReference type="PaxDb" id="522772-Dacet_2473"/>
<dbReference type="KEGG" id="dap:Dacet_2473"/>
<keyword evidence="5" id="KW-1185">Reference proteome</keyword>
<dbReference type="HOGENOM" id="CLU_138486_0_0_0"/>
<dbReference type="RefSeq" id="WP_013011734.1">
    <property type="nucleotide sequence ID" value="NC_013943.1"/>
</dbReference>
<accession>D4H4A4</accession>
<keyword evidence="3" id="KW-1005">Bacterial flagellum biogenesis</keyword>
<evidence type="ECO:0000256" key="3">
    <source>
        <dbReference type="ARBA" id="ARBA00022795"/>
    </source>
</evidence>
<organism evidence="4 5">
    <name type="scientific">Denitrovibrio acetiphilus (strain DSM 12809 / NBRC 114555 / N2460)</name>
    <dbReference type="NCBI Taxonomy" id="522772"/>
    <lineage>
        <taxon>Bacteria</taxon>
        <taxon>Pseudomonadati</taxon>
        <taxon>Deferribacterota</taxon>
        <taxon>Deferribacteres</taxon>
        <taxon>Deferribacterales</taxon>
        <taxon>Geovibrionaceae</taxon>
        <taxon>Denitrovibrio</taxon>
    </lineage>
</organism>
<evidence type="ECO:0008006" key="6">
    <source>
        <dbReference type="Google" id="ProtNLM"/>
    </source>
</evidence>
<dbReference type="EMBL" id="CP001968">
    <property type="protein sequence ID" value="ADD69233.1"/>
    <property type="molecule type" value="Genomic_DNA"/>
</dbReference>
<dbReference type="SUPFAM" id="SSF140566">
    <property type="entry name" value="FlgN-like"/>
    <property type="match status" value="1"/>
</dbReference>
<dbReference type="GO" id="GO:0044780">
    <property type="term" value="P:bacterial-type flagellum assembly"/>
    <property type="evidence" value="ECO:0007669"/>
    <property type="project" value="InterPro"/>
</dbReference>
<sequence length="159" mass="18097">MELVKDLIDILKSQEKLYQEMKHILECETECVVTWDANKTIELVKKKDTLAYKEKILDEAFRTGLKKIEKELGVEKLRVQDVPEEFAGEYHSELTEIRLKLITVVKEVARLNDSLKILYKTNMSLIEGVFGRLGLAGKNTYGINKGYGKGKTSTISKTG</sequence>
<proteinExistence type="inferred from homology"/>
<gene>
    <name evidence="4" type="ordered locus">Dacet_2473</name>
</gene>
<dbReference type="eggNOG" id="ENOG5032AD3">
    <property type="taxonomic scope" value="Bacteria"/>
</dbReference>
<comment type="function">
    <text evidence="1">Required for the efficient initiation of filament assembly.</text>
</comment>
<evidence type="ECO:0000256" key="1">
    <source>
        <dbReference type="ARBA" id="ARBA00002397"/>
    </source>
</evidence>
<dbReference type="OrthoDB" id="9794292at2"/>
<dbReference type="Proteomes" id="UP000002012">
    <property type="component" value="Chromosome"/>
</dbReference>
<dbReference type="Gene3D" id="1.20.58.300">
    <property type="entry name" value="FlgN-like"/>
    <property type="match status" value="1"/>
</dbReference>
<dbReference type="Pfam" id="PF05130">
    <property type="entry name" value="FlgN"/>
    <property type="match status" value="1"/>
</dbReference>
<evidence type="ECO:0000313" key="5">
    <source>
        <dbReference type="Proteomes" id="UP000002012"/>
    </source>
</evidence>
<dbReference type="InterPro" id="IPR036679">
    <property type="entry name" value="FlgN-like_sf"/>
</dbReference>
<evidence type="ECO:0000313" key="4">
    <source>
        <dbReference type="EMBL" id="ADD69233.1"/>
    </source>
</evidence>